<protein>
    <submittedName>
        <fullName evidence="1">Uncharacterized protein</fullName>
    </submittedName>
</protein>
<accession>A0A0A9FPL8</accession>
<sequence length="55" mass="6793">MQSIWLCEWLKYCFYCHTVLQLCESIIISRSIYTCQFWVEHTPSVWHVFFSRSKQ</sequence>
<dbReference type="AlphaFoldDB" id="A0A0A9FPL8"/>
<dbReference type="EMBL" id="GBRH01185645">
    <property type="protein sequence ID" value="JAE12251.1"/>
    <property type="molecule type" value="Transcribed_RNA"/>
</dbReference>
<name>A0A0A9FPL8_ARUDO</name>
<reference evidence="1" key="2">
    <citation type="journal article" date="2015" name="Data Brief">
        <title>Shoot transcriptome of the giant reed, Arundo donax.</title>
        <authorList>
            <person name="Barrero R.A."/>
            <person name="Guerrero F.D."/>
            <person name="Moolhuijzen P."/>
            <person name="Goolsby J.A."/>
            <person name="Tidwell J."/>
            <person name="Bellgard S.E."/>
            <person name="Bellgard M.I."/>
        </authorList>
    </citation>
    <scope>NUCLEOTIDE SEQUENCE</scope>
    <source>
        <tissue evidence="1">Shoot tissue taken approximately 20 cm above the soil surface</tissue>
    </source>
</reference>
<organism evidence="1">
    <name type="scientific">Arundo donax</name>
    <name type="common">Giant reed</name>
    <name type="synonym">Donax arundinaceus</name>
    <dbReference type="NCBI Taxonomy" id="35708"/>
    <lineage>
        <taxon>Eukaryota</taxon>
        <taxon>Viridiplantae</taxon>
        <taxon>Streptophyta</taxon>
        <taxon>Embryophyta</taxon>
        <taxon>Tracheophyta</taxon>
        <taxon>Spermatophyta</taxon>
        <taxon>Magnoliopsida</taxon>
        <taxon>Liliopsida</taxon>
        <taxon>Poales</taxon>
        <taxon>Poaceae</taxon>
        <taxon>PACMAD clade</taxon>
        <taxon>Arundinoideae</taxon>
        <taxon>Arundineae</taxon>
        <taxon>Arundo</taxon>
    </lineage>
</organism>
<evidence type="ECO:0000313" key="1">
    <source>
        <dbReference type="EMBL" id="JAE12251.1"/>
    </source>
</evidence>
<reference evidence="1" key="1">
    <citation type="submission" date="2014-09" db="EMBL/GenBank/DDBJ databases">
        <authorList>
            <person name="Magalhaes I.L.F."/>
            <person name="Oliveira U."/>
            <person name="Santos F.R."/>
            <person name="Vidigal T.H.D.A."/>
            <person name="Brescovit A.D."/>
            <person name="Santos A.J."/>
        </authorList>
    </citation>
    <scope>NUCLEOTIDE SEQUENCE</scope>
    <source>
        <tissue evidence="1">Shoot tissue taken approximately 20 cm above the soil surface</tissue>
    </source>
</reference>
<proteinExistence type="predicted"/>